<evidence type="ECO:0000256" key="1">
    <source>
        <dbReference type="SAM" id="MobiDB-lite"/>
    </source>
</evidence>
<proteinExistence type="predicted"/>
<keyword evidence="3" id="KW-1185">Reference proteome</keyword>
<comment type="caution">
    <text evidence="2">The sequence shown here is derived from an EMBL/GenBank/DDBJ whole genome shotgun (WGS) entry which is preliminary data.</text>
</comment>
<reference evidence="2" key="1">
    <citation type="submission" date="2020-08" db="EMBL/GenBank/DDBJ databases">
        <title>Multicomponent nature underlies the extraordinary mechanical properties of spider dragline silk.</title>
        <authorList>
            <person name="Kono N."/>
            <person name="Nakamura H."/>
            <person name="Mori M."/>
            <person name="Yoshida Y."/>
            <person name="Ohtoshi R."/>
            <person name="Malay A.D."/>
            <person name="Moran D.A.P."/>
            <person name="Tomita M."/>
            <person name="Numata K."/>
            <person name="Arakawa K."/>
        </authorList>
    </citation>
    <scope>NUCLEOTIDE SEQUENCE</scope>
</reference>
<sequence length="143" mass="16317">MQHNGYPQRPLTFEPRSSNEDDTLAGLLPPPNYKTKGRILSLDIFDVHRPPLQGRSSVSPCLEPARRQPRSVRLKVPKILLRNFPLECNKLFIRGLETPLRIAASSPIDRTRAHYSAIADDKLVVPILLEKMWTPQQKMQCVL</sequence>
<gene>
    <name evidence="2" type="ORF">TNCV_4360291</name>
</gene>
<name>A0A8X6WAR1_TRICX</name>
<dbReference type="Proteomes" id="UP000887159">
    <property type="component" value="Unassembled WGS sequence"/>
</dbReference>
<organism evidence="2 3">
    <name type="scientific">Trichonephila clavipes</name>
    <name type="common">Golden silk orbweaver</name>
    <name type="synonym">Nephila clavipes</name>
    <dbReference type="NCBI Taxonomy" id="2585209"/>
    <lineage>
        <taxon>Eukaryota</taxon>
        <taxon>Metazoa</taxon>
        <taxon>Ecdysozoa</taxon>
        <taxon>Arthropoda</taxon>
        <taxon>Chelicerata</taxon>
        <taxon>Arachnida</taxon>
        <taxon>Araneae</taxon>
        <taxon>Araneomorphae</taxon>
        <taxon>Entelegynae</taxon>
        <taxon>Araneoidea</taxon>
        <taxon>Nephilidae</taxon>
        <taxon>Trichonephila</taxon>
    </lineage>
</organism>
<evidence type="ECO:0000313" key="3">
    <source>
        <dbReference type="Proteomes" id="UP000887159"/>
    </source>
</evidence>
<accession>A0A8X6WAR1</accession>
<dbReference type="AlphaFoldDB" id="A0A8X6WAR1"/>
<evidence type="ECO:0000313" key="2">
    <source>
        <dbReference type="EMBL" id="GFY31122.1"/>
    </source>
</evidence>
<protein>
    <submittedName>
        <fullName evidence="2">Uncharacterized protein</fullName>
    </submittedName>
</protein>
<dbReference type="EMBL" id="BMAU01021396">
    <property type="protein sequence ID" value="GFY31122.1"/>
    <property type="molecule type" value="Genomic_DNA"/>
</dbReference>
<feature type="region of interest" description="Disordered" evidence="1">
    <location>
        <begin position="1"/>
        <end position="29"/>
    </location>
</feature>